<dbReference type="AlphaFoldDB" id="A0A9W6QI22"/>
<dbReference type="Pfam" id="PF00155">
    <property type="entry name" value="Aminotran_1_2"/>
    <property type="match status" value="1"/>
</dbReference>
<evidence type="ECO:0000256" key="2">
    <source>
        <dbReference type="ARBA" id="ARBA00013187"/>
    </source>
</evidence>
<evidence type="ECO:0000256" key="4">
    <source>
        <dbReference type="ARBA" id="ARBA00047715"/>
    </source>
</evidence>
<dbReference type="Gene3D" id="3.90.1150.10">
    <property type="entry name" value="Aspartate Aminotransferase, domain 1"/>
    <property type="match status" value="1"/>
</dbReference>
<evidence type="ECO:0000313" key="7">
    <source>
        <dbReference type="Proteomes" id="UP001165042"/>
    </source>
</evidence>
<dbReference type="EC" id="2.3.1.47" evidence="2"/>
<dbReference type="Proteomes" id="UP001165042">
    <property type="component" value="Unassembled WGS sequence"/>
</dbReference>
<dbReference type="InterPro" id="IPR015422">
    <property type="entry name" value="PyrdxlP-dep_Trfase_small"/>
</dbReference>
<dbReference type="RefSeq" id="WP_253836381.1">
    <property type="nucleotide sequence ID" value="NZ_BAAAVC010000002.1"/>
</dbReference>
<dbReference type="Gene3D" id="3.40.640.10">
    <property type="entry name" value="Type I PLP-dependent aspartate aminotransferase-like (Major domain)"/>
    <property type="match status" value="1"/>
</dbReference>
<name>A0A9W6QI22_9PSEU</name>
<comment type="catalytic activity">
    <reaction evidence="4">
        <text>6-carboxyhexanoyl-[ACP] + L-alanine + H(+) = (8S)-8-amino-7-oxononanoate + holo-[ACP] + CO2</text>
        <dbReference type="Rhea" id="RHEA:42288"/>
        <dbReference type="Rhea" id="RHEA-COMP:9685"/>
        <dbReference type="Rhea" id="RHEA-COMP:9955"/>
        <dbReference type="ChEBI" id="CHEBI:15378"/>
        <dbReference type="ChEBI" id="CHEBI:16526"/>
        <dbReference type="ChEBI" id="CHEBI:57972"/>
        <dbReference type="ChEBI" id="CHEBI:64479"/>
        <dbReference type="ChEBI" id="CHEBI:78846"/>
        <dbReference type="ChEBI" id="CHEBI:149468"/>
        <dbReference type="EC" id="2.3.1.47"/>
    </reaction>
</comment>
<comment type="caution">
    <text evidence="6">The sequence shown here is derived from an EMBL/GenBank/DDBJ whole genome shotgun (WGS) entry which is preliminary data.</text>
</comment>
<keyword evidence="3" id="KW-0808">Transferase</keyword>
<dbReference type="EMBL" id="BSSD01000001">
    <property type="protein sequence ID" value="GLW90431.1"/>
    <property type="molecule type" value="Genomic_DNA"/>
</dbReference>
<reference evidence="6" key="1">
    <citation type="submission" date="2023-02" db="EMBL/GenBank/DDBJ databases">
        <title>Actinokineospora globicatena NBRC 15670.</title>
        <authorList>
            <person name="Ichikawa N."/>
            <person name="Sato H."/>
            <person name="Tonouchi N."/>
        </authorList>
    </citation>
    <scope>NUCLEOTIDE SEQUENCE</scope>
    <source>
        <strain evidence="6">NBRC 15670</strain>
    </source>
</reference>
<dbReference type="InterPro" id="IPR050087">
    <property type="entry name" value="AON_synthase_class-II"/>
</dbReference>
<dbReference type="SUPFAM" id="SSF53383">
    <property type="entry name" value="PLP-dependent transferases"/>
    <property type="match status" value="1"/>
</dbReference>
<evidence type="ECO:0000256" key="1">
    <source>
        <dbReference type="ARBA" id="ARBA00001933"/>
    </source>
</evidence>
<dbReference type="InterPro" id="IPR015424">
    <property type="entry name" value="PyrdxlP-dep_Trfase"/>
</dbReference>
<proteinExistence type="predicted"/>
<organism evidence="6 7">
    <name type="scientific">Actinokineospora globicatena</name>
    <dbReference type="NCBI Taxonomy" id="103729"/>
    <lineage>
        <taxon>Bacteria</taxon>
        <taxon>Bacillati</taxon>
        <taxon>Actinomycetota</taxon>
        <taxon>Actinomycetes</taxon>
        <taxon>Pseudonocardiales</taxon>
        <taxon>Pseudonocardiaceae</taxon>
        <taxon>Actinokineospora</taxon>
    </lineage>
</organism>
<comment type="cofactor">
    <cofactor evidence="1">
        <name>pyridoxal 5'-phosphate</name>
        <dbReference type="ChEBI" id="CHEBI:597326"/>
    </cofactor>
</comment>
<feature type="domain" description="Aminotransferase class I/classII large" evidence="5">
    <location>
        <begin position="61"/>
        <end position="401"/>
    </location>
</feature>
<gene>
    <name evidence="6" type="ORF">Aglo03_12470</name>
</gene>
<dbReference type="GO" id="GO:0008710">
    <property type="term" value="F:8-amino-7-oxononanoate synthase activity"/>
    <property type="evidence" value="ECO:0007669"/>
    <property type="project" value="UniProtKB-EC"/>
</dbReference>
<sequence length="409" mass="43613">MTETVEREIAGPRTYRNSAALVDNADPVWQAAADNGLIDIAVDHESNNRLVVPETGHAFANMCSCSYLGLNRHPAVLEGVVDAVRDTGTIELMTSTTRIRPTIQRRLEEELGDLFGAHALLSTTCSTVTAGLLPLLASGHLAPGGPRVMIFDRYAHFSMAYVKATCAQESLVLTSGHNDIDFIADACRKYPSVAYVADGAYSMGGAAALDQLLELQDRYGLYLYFDDSHSLSIMGERGEGFVRSRTAPGPLTTIVASLGKGFGSGGGVALLHNAAQAEFLARHGGPLGWSQNLSVPTIGAALGSAAIHRSPELGELQAQLRANLALFDELLPTPLSGNGLPVRRIDVGDADRAVRLSTELYQRGFYSSAVFFPIVPKGQAGLRVMIRADMDRSDLTAFAAHVTELSSAE</sequence>
<evidence type="ECO:0000256" key="3">
    <source>
        <dbReference type="ARBA" id="ARBA00022679"/>
    </source>
</evidence>
<protein>
    <recommendedName>
        <fullName evidence="2">8-amino-7-oxononanoate synthase</fullName>
        <ecNumber evidence="2">2.3.1.47</ecNumber>
    </recommendedName>
</protein>
<dbReference type="GO" id="GO:0030170">
    <property type="term" value="F:pyridoxal phosphate binding"/>
    <property type="evidence" value="ECO:0007669"/>
    <property type="project" value="InterPro"/>
</dbReference>
<evidence type="ECO:0000313" key="6">
    <source>
        <dbReference type="EMBL" id="GLW90431.1"/>
    </source>
</evidence>
<dbReference type="InterPro" id="IPR015421">
    <property type="entry name" value="PyrdxlP-dep_Trfase_major"/>
</dbReference>
<dbReference type="InterPro" id="IPR004839">
    <property type="entry name" value="Aminotransferase_I/II_large"/>
</dbReference>
<dbReference type="PANTHER" id="PTHR13693">
    <property type="entry name" value="CLASS II AMINOTRANSFERASE/8-AMINO-7-OXONONANOATE SYNTHASE"/>
    <property type="match status" value="1"/>
</dbReference>
<evidence type="ECO:0000259" key="5">
    <source>
        <dbReference type="Pfam" id="PF00155"/>
    </source>
</evidence>
<keyword evidence="7" id="KW-1185">Reference proteome</keyword>
<dbReference type="NCBIfam" id="NF005697">
    <property type="entry name" value="PRK07505.1"/>
    <property type="match status" value="1"/>
</dbReference>
<accession>A0A9W6QI22</accession>